<sequence length="368" mass="41526">MILIFPLLASSCLREEADNHPKVPNRTLLFYMAGDGSTEGEIQEKTDALAAAWNVPEGNRLLVYQNRGKDYTPRLLEIGKGKADVLEDYTDRKTTFGQDLSRAINDMVRFCPGSDYGLIVFSHSNGWLPSGNYGGGAGTRTVATDGSMDFELRDFAHTIPDGQFRFIIFESCQMAGIEVAYELRSKTGLILASSAEIVSPGFTPVYGRMLERLYKETPELTEFANDYYEYCNKQTGDLRSATVSVISTAGVAPFREFISRVEEENVEHWEWVERDKIQHFDRRKADHLFYDLESYIRSIGTQQDINRLAGLLAGAVLYKAATESFMPGTPYGFEVGEHCGLTIYIPSTKYPYLNEQRKLLLLFSEHQE</sequence>
<organism evidence="1 2">
    <name type="scientific">Bacteroides faecalis</name>
    <dbReference type="NCBI Taxonomy" id="2447885"/>
    <lineage>
        <taxon>Bacteria</taxon>
        <taxon>Pseudomonadati</taxon>
        <taxon>Bacteroidota</taxon>
        <taxon>Bacteroidia</taxon>
        <taxon>Bacteroidales</taxon>
        <taxon>Bacteroidaceae</taxon>
        <taxon>Bacteroides</taxon>
    </lineage>
</organism>
<dbReference type="Proteomes" id="UP000288079">
    <property type="component" value="Unassembled WGS sequence"/>
</dbReference>
<accession>A0A401LTN3</accession>
<evidence type="ECO:0000313" key="2">
    <source>
        <dbReference type="Proteomes" id="UP000288079"/>
    </source>
</evidence>
<dbReference type="AlphaFoldDB" id="A0A401LTN3"/>
<dbReference type="Pfam" id="PF03415">
    <property type="entry name" value="Peptidase_C11"/>
    <property type="match status" value="1"/>
</dbReference>
<keyword evidence="2" id="KW-1185">Reference proteome</keyword>
<protein>
    <submittedName>
        <fullName evidence="1">Clostripain</fullName>
    </submittedName>
</protein>
<name>A0A401LTN3_9BACE</name>
<evidence type="ECO:0000313" key="1">
    <source>
        <dbReference type="EMBL" id="GCB34791.1"/>
    </source>
</evidence>
<proteinExistence type="predicted"/>
<dbReference type="PANTHER" id="PTHR37835:SF1">
    <property type="entry name" value="ALPHA-CLOSTRIPAIN"/>
    <property type="match status" value="1"/>
</dbReference>
<gene>
    <name evidence="1" type="ORF">KGMB02408_17360</name>
</gene>
<comment type="caution">
    <text evidence="1">The sequence shown here is derived from an EMBL/GenBank/DDBJ whole genome shotgun (WGS) entry which is preliminary data.</text>
</comment>
<reference evidence="1 2" key="1">
    <citation type="submission" date="2018-10" db="EMBL/GenBank/DDBJ databases">
        <title>Draft Genome Sequence of Bacteroides sp. KCTC 15687.</title>
        <authorList>
            <person name="Yu S.Y."/>
            <person name="Kim J.S."/>
            <person name="Oh B.S."/>
            <person name="Park S.H."/>
            <person name="Kang S.W."/>
            <person name="Park J.E."/>
            <person name="Choi S.H."/>
            <person name="Han K.I."/>
            <person name="Lee K.C."/>
            <person name="Eom M.K."/>
            <person name="Suh M.K."/>
            <person name="Lee D.H."/>
            <person name="Yoon H."/>
            <person name="Kim B."/>
            <person name="Yang S.J."/>
            <person name="Lee J.S."/>
            <person name="Lee J.H."/>
        </authorList>
    </citation>
    <scope>NUCLEOTIDE SEQUENCE [LARGE SCALE GENOMIC DNA]</scope>
    <source>
        <strain evidence="1 2">KCTC 15687</strain>
    </source>
</reference>
<dbReference type="EMBL" id="BHWB01000004">
    <property type="protein sequence ID" value="GCB34791.1"/>
    <property type="molecule type" value="Genomic_DNA"/>
</dbReference>
<dbReference type="PANTHER" id="PTHR37835">
    <property type="entry name" value="ALPHA-CLOSTRIPAIN"/>
    <property type="match status" value="1"/>
</dbReference>
<dbReference type="InterPro" id="IPR005077">
    <property type="entry name" value="Peptidase_C11"/>
</dbReference>
<dbReference type="Gene3D" id="3.40.50.11970">
    <property type="match status" value="1"/>
</dbReference>